<dbReference type="eggNOG" id="KOG0490">
    <property type="taxonomic scope" value="Eukaryota"/>
</dbReference>
<feature type="region of interest" description="Disordered" evidence="11">
    <location>
        <begin position="38"/>
        <end position="83"/>
    </location>
</feature>
<evidence type="ECO:0000256" key="11">
    <source>
        <dbReference type="SAM" id="MobiDB-lite"/>
    </source>
</evidence>
<evidence type="ECO:0000256" key="1">
    <source>
        <dbReference type="ARBA" id="ARBA00004123"/>
    </source>
</evidence>
<feature type="compositionally biased region" description="Polar residues" evidence="11">
    <location>
        <begin position="339"/>
        <end position="353"/>
    </location>
</feature>
<dbReference type="OrthoDB" id="6159439at2759"/>
<keyword evidence="3 9" id="KW-0238">DNA-binding</keyword>
<evidence type="ECO:0000313" key="13">
    <source>
        <dbReference type="EMBL" id="OAF58563.1"/>
    </source>
</evidence>
<dbReference type="GO" id="GO:0000122">
    <property type="term" value="P:negative regulation of transcription by RNA polymerase II"/>
    <property type="evidence" value="ECO:0007669"/>
    <property type="project" value="UniProtKB-ARBA"/>
</dbReference>
<dbReference type="InterPro" id="IPR017970">
    <property type="entry name" value="Homeobox_CS"/>
</dbReference>
<keyword evidence="7" id="KW-0131">Cell cycle</keyword>
<feature type="compositionally biased region" description="Polar residues" evidence="11">
    <location>
        <begin position="520"/>
        <end position="532"/>
    </location>
</feature>
<feature type="region of interest" description="Disordered" evidence="11">
    <location>
        <begin position="1"/>
        <end position="22"/>
    </location>
</feature>
<dbReference type="InterPro" id="IPR051775">
    <property type="entry name" value="Homeobox_domain"/>
</dbReference>
<feature type="region of interest" description="Disordered" evidence="11">
    <location>
        <begin position="414"/>
        <end position="440"/>
    </location>
</feature>
<dbReference type="VEuPathDB" id="FungiDB:GMDG_01589"/>
<evidence type="ECO:0000256" key="5">
    <source>
        <dbReference type="ARBA" id="ARBA00023163"/>
    </source>
</evidence>
<keyword evidence="5" id="KW-0804">Transcription</keyword>
<dbReference type="RefSeq" id="XP_024323848.1">
    <property type="nucleotide sequence ID" value="XM_024468722.1"/>
</dbReference>
<feature type="region of interest" description="Disordered" evidence="11">
    <location>
        <begin position="147"/>
        <end position="166"/>
    </location>
</feature>
<evidence type="ECO:0000256" key="2">
    <source>
        <dbReference type="ARBA" id="ARBA00023015"/>
    </source>
</evidence>
<dbReference type="PROSITE" id="PS50071">
    <property type="entry name" value="HOMEOBOX_2"/>
    <property type="match status" value="1"/>
</dbReference>
<dbReference type="Gene3D" id="1.10.10.60">
    <property type="entry name" value="Homeodomain-like"/>
    <property type="match status" value="1"/>
</dbReference>
<feature type="compositionally biased region" description="Polar residues" evidence="11">
    <location>
        <begin position="253"/>
        <end position="265"/>
    </location>
</feature>
<name>A0A177ABK9_9PEZI</name>
<dbReference type="InterPro" id="IPR009057">
    <property type="entry name" value="Homeodomain-like_sf"/>
</dbReference>
<proteinExistence type="predicted"/>
<keyword evidence="4 9" id="KW-0371">Homeobox</keyword>
<dbReference type="EMBL" id="KV441396">
    <property type="protein sequence ID" value="OAF58563.1"/>
    <property type="molecule type" value="Genomic_DNA"/>
</dbReference>
<evidence type="ECO:0000256" key="9">
    <source>
        <dbReference type="PROSITE-ProRule" id="PRU00108"/>
    </source>
</evidence>
<dbReference type="PANTHER" id="PTHR24323:SF7">
    <property type="entry name" value="HOMEOBOX DOMAIN-CONTAINING PROTEIN"/>
    <property type="match status" value="1"/>
</dbReference>
<feature type="domain" description="Homeobox" evidence="12">
    <location>
        <begin position="55"/>
        <end position="115"/>
    </location>
</feature>
<comment type="subunit">
    <text evidence="8">Interacts with MCM1.</text>
</comment>
<gene>
    <name evidence="13" type="ORF">VC83_05097</name>
</gene>
<feature type="region of interest" description="Disordered" evidence="11">
    <location>
        <begin position="309"/>
        <end position="370"/>
    </location>
</feature>
<evidence type="ECO:0000256" key="4">
    <source>
        <dbReference type="ARBA" id="ARBA00023155"/>
    </source>
</evidence>
<dbReference type="PROSITE" id="PS00027">
    <property type="entry name" value="HOMEOBOX_1"/>
    <property type="match status" value="1"/>
</dbReference>
<dbReference type="GO" id="GO:0000976">
    <property type="term" value="F:transcription cis-regulatory region binding"/>
    <property type="evidence" value="ECO:0007669"/>
    <property type="project" value="TreeGrafter"/>
</dbReference>
<organism evidence="13">
    <name type="scientific">Pseudogymnoascus destructans</name>
    <dbReference type="NCBI Taxonomy" id="655981"/>
    <lineage>
        <taxon>Eukaryota</taxon>
        <taxon>Fungi</taxon>
        <taxon>Dikarya</taxon>
        <taxon>Ascomycota</taxon>
        <taxon>Pezizomycotina</taxon>
        <taxon>Leotiomycetes</taxon>
        <taxon>Thelebolales</taxon>
        <taxon>Thelebolaceae</taxon>
        <taxon>Pseudogymnoascus</taxon>
    </lineage>
</organism>
<feature type="compositionally biased region" description="Polar residues" evidence="11">
    <location>
        <begin position="414"/>
        <end position="430"/>
    </location>
</feature>
<evidence type="ECO:0000256" key="10">
    <source>
        <dbReference type="RuleBase" id="RU000682"/>
    </source>
</evidence>
<dbReference type="FunFam" id="1.10.10.60:FF:000286">
    <property type="entry name" value="Homeobox transcription factor"/>
    <property type="match status" value="1"/>
</dbReference>
<dbReference type="SMART" id="SM00389">
    <property type="entry name" value="HOX"/>
    <property type="match status" value="1"/>
</dbReference>
<dbReference type="GO" id="GO:0000082">
    <property type="term" value="P:G1/S transition of mitotic cell cycle"/>
    <property type="evidence" value="ECO:0007669"/>
    <property type="project" value="UniProtKB-ARBA"/>
</dbReference>
<comment type="subcellular location">
    <subcellularLocation>
        <location evidence="1 9 10">Nucleus</location>
    </subcellularLocation>
</comment>
<feature type="region of interest" description="Disordered" evidence="11">
    <location>
        <begin position="519"/>
        <end position="538"/>
    </location>
</feature>
<sequence length="589" mass="62993">MNDTTLPKLPSATGQDAPPTAASERVLSDNDVFPFLVHSQESVTNGGPPEVDNGKLARQKRRRTSPEDQATLEAEYKRNPKPDKTARLEIVKSVALGEKEVQIWFQNRRQNTRRKSRPLLPHEIAAFGLGGMAALSSDPILASTFGSSFGSSQGSDQVPASPETEQNALPVTHTEGPEQAFPGTPSPAATSDNNLHGRGPTMEASQPTITPLKANTSFQSSESFDSSFSASQGLPQSLPSTLGYLSNRWNAGSSFGNPPTSQTPDFMTPLSFDPQLPSSCPERLNASTISTPSSNVRLSLSLDGKAELVSTELSSSPPRPQQSRPSSALSSARRHSGGLQRSQSTALPFTSISPRDAPSTPFVPRLPTGRSRDARTWEFCADAEARDELTTQAENESSGSAVAAISLIRSTSSTALKSNANKRNAPSGNSEKQRNGSGKKPMLVKAVSSLAVMQTVGGKPRKNATKPKEKDVVVLVQSPGGESDKENWIPGEGNEGSQTRRPLPSHRPKLIRTKVLGNAKSFTGGNSSNVGRSRTKTTKSVEAEIFEDPEDEVVDVEVEKFMRGEVSPSKKGDLDCIQGLLSLSQGNWR</sequence>
<keyword evidence="2" id="KW-0805">Transcription regulation</keyword>
<dbReference type="CDD" id="cd00086">
    <property type="entry name" value="homeodomain"/>
    <property type="match status" value="1"/>
</dbReference>
<feature type="region of interest" description="Disordered" evidence="11">
    <location>
        <begin position="480"/>
        <end position="505"/>
    </location>
</feature>
<dbReference type="SUPFAM" id="SSF46689">
    <property type="entry name" value="Homeodomain-like"/>
    <property type="match status" value="1"/>
</dbReference>
<dbReference type="Pfam" id="PF00046">
    <property type="entry name" value="Homeodomain"/>
    <property type="match status" value="1"/>
</dbReference>
<evidence type="ECO:0000256" key="6">
    <source>
        <dbReference type="ARBA" id="ARBA00023242"/>
    </source>
</evidence>
<evidence type="ECO:0000256" key="8">
    <source>
        <dbReference type="ARBA" id="ARBA00065092"/>
    </source>
</evidence>
<dbReference type="GO" id="GO:0000981">
    <property type="term" value="F:DNA-binding transcription factor activity, RNA polymerase II-specific"/>
    <property type="evidence" value="ECO:0007669"/>
    <property type="project" value="InterPro"/>
</dbReference>
<feature type="compositionally biased region" description="Basic and acidic residues" evidence="11">
    <location>
        <begin position="74"/>
        <end position="83"/>
    </location>
</feature>
<evidence type="ECO:0000256" key="7">
    <source>
        <dbReference type="ARBA" id="ARBA00023306"/>
    </source>
</evidence>
<dbReference type="InterPro" id="IPR001356">
    <property type="entry name" value="HD"/>
</dbReference>
<dbReference type="Proteomes" id="UP000077154">
    <property type="component" value="Unassembled WGS sequence"/>
</dbReference>
<dbReference type="PANTHER" id="PTHR24323">
    <property type="entry name" value="CEH-10 HOMEODOMAIN-CONTAINING HOMOLOG"/>
    <property type="match status" value="1"/>
</dbReference>
<evidence type="ECO:0000256" key="3">
    <source>
        <dbReference type="ARBA" id="ARBA00023125"/>
    </source>
</evidence>
<dbReference type="AlphaFoldDB" id="A0A177ABK9"/>
<feature type="compositionally biased region" description="Low complexity" evidence="11">
    <location>
        <begin position="313"/>
        <end position="331"/>
    </location>
</feature>
<reference evidence="13" key="1">
    <citation type="submission" date="2016-03" db="EMBL/GenBank/DDBJ databases">
        <title>Updated assembly of Pseudogymnoascus destructans, the fungus causing white-nose syndrome of bats.</title>
        <authorList>
            <person name="Palmer J.M."/>
            <person name="Drees K.P."/>
            <person name="Foster J.T."/>
            <person name="Lindner D.L."/>
        </authorList>
    </citation>
    <scope>NUCLEOTIDE SEQUENCE [LARGE SCALE GENOMIC DNA]</scope>
    <source>
        <strain evidence="13">20631-21</strain>
    </source>
</reference>
<keyword evidence="6 9" id="KW-0539">Nucleus</keyword>
<dbReference type="GO" id="GO:0005634">
    <property type="term" value="C:nucleus"/>
    <property type="evidence" value="ECO:0007669"/>
    <property type="project" value="UniProtKB-SubCell"/>
</dbReference>
<feature type="region of interest" description="Disordered" evidence="11">
    <location>
        <begin position="173"/>
        <end position="208"/>
    </location>
</feature>
<protein>
    <recommendedName>
        <fullName evidence="12">Homeobox domain-containing protein</fullName>
    </recommendedName>
</protein>
<evidence type="ECO:0000259" key="12">
    <source>
        <dbReference type="PROSITE" id="PS50071"/>
    </source>
</evidence>
<accession>A0A177ABK9</accession>
<feature type="DNA-binding region" description="Homeobox" evidence="9">
    <location>
        <begin position="57"/>
        <end position="116"/>
    </location>
</feature>
<dbReference type="GeneID" id="36288164"/>
<feature type="region of interest" description="Disordered" evidence="11">
    <location>
        <begin position="253"/>
        <end position="289"/>
    </location>
</feature>